<proteinExistence type="predicted"/>
<protein>
    <submittedName>
        <fullName evidence="2">Uncharacterized protein</fullName>
    </submittedName>
</protein>
<name>A0A0M6XPH4_9RHOB</name>
<evidence type="ECO:0000313" key="3">
    <source>
        <dbReference type="Proteomes" id="UP000048908"/>
    </source>
</evidence>
<dbReference type="AlphaFoldDB" id="A0A0M6XPH4"/>
<reference evidence="2 3" key="1">
    <citation type="submission" date="2015-07" db="EMBL/GenBank/DDBJ databases">
        <authorList>
            <person name="Noorani M."/>
        </authorList>
    </citation>
    <scope>NUCLEOTIDE SEQUENCE [LARGE SCALE GENOMIC DNA]</scope>
    <source>
        <strain evidence="2 3">CECT 5088</strain>
    </source>
</reference>
<feature type="signal peptide" evidence="1">
    <location>
        <begin position="1"/>
        <end position="25"/>
    </location>
</feature>
<evidence type="ECO:0000313" key="2">
    <source>
        <dbReference type="EMBL" id="CTQ32091.1"/>
    </source>
</evidence>
<dbReference type="EMBL" id="CXPG01000012">
    <property type="protein sequence ID" value="CTQ32091.1"/>
    <property type="molecule type" value="Genomic_DNA"/>
</dbReference>
<feature type="chain" id="PRO_5005807052" evidence="1">
    <location>
        <begin position="26"/>
        <end position="125"/>
    </location>
</feature>
<organism evidence="2 3">
    <name type="scientific">Jannaschia rubra</name>
    <dbReference type="NCBI Taxonomy" id="282197"/>
    <lineage>
        <taxon>Bacteria</taxon>
        <taxon>Pseudomonadati</taxon>
        <taxon>Pseudomonadota</taxon>
        <taxon>Alphaproteobacteria</taxon>
        <taxon>Rhodobacterales</taxon>
        <taxon>Roseobacteraceae</taxon>
        <taxon>Jannaschia</taxon>
    </lineage>
</organism>
<dbReference type="STRING" id="282197.SAMN04488517_104141"/>
<dbReference type="OrthoDB" id="7659029at2"/>
<sequence>MSRRIARRLAALALVAVPIAGCAEAPALNLTAGLPEGLWYEAPNTVPPGDGRMRIVTAGSVAAALTPNQWWHYSRAYDRHLAQLTLRGQNVIAARPTAQRYAMADLMRRYPSLAVPGFVLDPIEY</sequence>
<keyword evidence="3" id="KW-1185">Reference proteome</keyword>
<keyword evidence="1" id="KW-0732">Signal</keyword>
<dbReference type="Proteomes" id="UP000048908">
    <property type="component" value="Unassembled WGS sequence"/>
</dbReference>
<gene>
    <name evidence="2" type="ORF">JAN5088_00853</name>
</gene>
<evidence type="ECO:0000256" key="1">
    <source>
        <dbReference type="SAM" id="SignalP"/>
    </source>
</evidence>
<accession>A0A0M6XPH4</accession>
<dbReference type="RefSeq" id="WP_055681543.1">
    <property type="nucleotide sequence ID" value="NZ_CXPG01000012.1"/>
</dbReference>